<gene>
    <name evidence="2" type="ORF">DFR51_3776</name>
</gene>
<accession>A0ABX9SU54</accession>
<organism evidence="2 3">
    <name type="scientific">Sphingosinicella microcystinivorans</name>
    <dbReference type="NCBI Taxonomy" id="335406"/>
    <lineage>
        <taxon>Bacteria</taxon>
        <taxon>Pseudomonadati</taxon>
        <taxon>Pseudomonadota</taxon>
        <taxon>Alphaproteobacteria</taxon>
        <taxon>Sphingomonadales</taxon>
        <taxon>Sphingosinicellaceae</taxon>
        <taxon>Sphingosinicella</taxon>
    </lineage>
</organism>
<sequence>MHFGMPIGQLLRCALEARQQTGRSLLGQLIDIARLRLHGHGVLADVYYDLRLFDPKLGWDRKAEFVGSWIKPRFYSVQEPETARLFADKLRALTFFRAHDIPTPEILAATNPAFDVPGVKALRSPAALASWLRDEAPYPFFSKPSVSYRGYGNKLAKALDREADEIVFGDDVRVPVEQFAAQHGLESAPTLVFQNVLRPHPAIAALIGPRLATARFVVLNDSDTPEVFRVGLRLPAGNSMVDNFRGGASGNMLARLDPDTGEVRDVLAGIGLNWHPIEAHPDTGTPFAGFQLPDWSDALRLVLRASKHAPGLKIHNWDVAFTDRGPMIIEDNPFGDFILAQVAAERGLATPRFLKLYPSGRI</sequence>
<reference evidence="2 3" key="1">
    <citation type="submission" date="2018-10" db="EMBL/GenBank/DDBJ databases">
        <title>Genomic Encyclopedia of Type Strains, Phase IV (KMG-IV): sequencing the most valuable type-strain genomes for metagenomic binning, comparative biology and taxonomic classification.</title>
        <authorList>
            <person name="Goeker M."/>
        </authorList>
    </citation>
    <scope>NUCLEOTIDE SEQUENCE [LARGE SCALE GENOMIC DNA]</scope>
    <source>
        <strain evidence="2 3">DSM 19791</strain>
    </source>
</reference>
<dbReference type="EMBL" id="RBWX01000015">
    <property type="protein sequence ID" value="RKS84334.1"/>
    <property type="molecule type" value="Genomic_DNA"/>
</dbReference>
<dbReference type="InterPro" id="IPR039523">
    <property type="entry name" value="RimK-rel_E_lig_ATP-grasp"/>
</dbReference>
<dbReference type="Pfam" id="PF14397">
    <property type="entry name" value="ATPgrasp_ST"/>
    <property type="match status" value="1"/>
</dbReference>
<evidence type="ECO:0000259" key="1">
    <source>
        <dbReference type="Pfam" id="PF14397"/>
    </source>
</evidence>
<evidence type="ECO:0000313" key="2">
    <source>
        <dbReference type="EMBL" id="RKS84334.1"/>
    </source>
</evidence>
<comment type="caution">
    <text evidence="2">The sequence shown here is derived from an EMBL/GenBank/DDBJ whole genome shotgun (WGS) entry which is preliminary data.</text>
</comment>
<proteinExistence type="predicted"/>
<keyword evidence="3" id="KW-1185">Reference proteome</keyword>
<evidence type="ECO:0000313" key="3">
    <source>
        <dbReference type="Proteomes" id="UP000276029"/>
    </source>
</evidence>
<feature type="domain" description="Alpha-L-glutamate ligase-related protein ATP-grasp" evidence="1">
    <location>
        <begin position="190"/>
        <end position="349"/>
    </location>
</feature>
<name>A0ABX9SU54_SPHMI</name>
<protein>
    <submittedName>
        <fullName evidence="2">Polysaccharide biosynthesis protein</fullName>
    </submittedName>
</protein>
<dbReference type="SUPFAM" id="SSF56059">
    <property type="entry name" value="Glutathione synthetase ATP-binding domain-like"/>
    <property type="match status" value="1"/>
</dbReference>
<dbReference type="Proteomes" id="UP000276029">
    <property type="component" value="Unassembled WGS sequence"/>
</dbReference>